<dbReference type="EMBL" id="JBFATE010000017">
    <property type="protein sequence ID" value="MEV5249597.1"/>
    <property type="molecule type" value="Genomic_DNA"/>
</dbReference>
<gene>
    <name evidence="1" type="ORF">AB0K95_30685</name>
</gene>
<dbReference type="RefSeq" id="WP_364026894.1">
    <property type="nucleotide sequence ID" value="NZ_JBFATD010000026.1"/>
</dbReference>
<protein>
    <submittedName>
        <fullName evidence="1">DNA-binding protein</fullName>
    </submittedName>
</protein>
<name>A0ABV3JN35_9ACTN</name>
<proteinExistence type="predicted"/>
<comment type="caution">
    <text evidence="1">The sequence shown here is derived from an EMBL/GenBank/DDBJ whole genome shotgun (WGS) entry which is preliminary data.</text>
</comment>
<sequence>MMHEERQQRRSRPRSERGYFLIKADHVEDDAWMSQPEAARYLGIALTRVGMLIANGHLVPAEDPAGRAGVTTASVEAEKTWRANATVRAKFTRLLKDTINWF</sequence>
<reference evidence="1 2" key="1">
    <citation type="submission" date="2024-06" db="EMBL/GenBank/DDBJ databases">
        <title>The Natural Products Discovery Center: Release of the First 8490 Sequenced Strains for Exploring Actinobacteria Biosynthetic Diversity.</title>
        <authorList>
            <person name="Kalkreuter E."/>
            <person name="Kautsar S.A."/>
            <person name="Yang D."/>
            <person name="Bader C.D."/>
            <person name="Teijaro C.N."/>
            <person name="Fluegel L."/>
            <person name="Davis C.M."/>
            <person name="Simpson J.R."/>
            <person name="Lauterbach L."/>
            <person name="Steele A.D."/>
            <person name="Gui C."/>
            <person name="Meng S."/>
            <person name="Li G."/>
            <person name="Viehrig K."/>
            <person name="Ye F."/>
            <person name="Su P."/>
            <person name="Kiefer A.F."/>
            <person name="Nichols A."/>
            <person name="Cepeda A.J."/>
            <person name="Yan W."/>
            <person name="Fan B."/>
            <person name="Jiang Y."/>
            <person name="Adhikari A."/>
            <person name="Zheng C.-J."/>
            <person name="Schuster L."/>
            <person name="Cowan T.M."/>
            <person name="Smanski M.J."/>
            <person name="Chevrette M.G."/>
            <person name="De Carvalho L.P.S."/>
            <person name="Shen B."/>
        </authorList>
    </citation>
    <scope>NUCLEOTIDE SEQUENCE [LARGE SCALE GENOMIC DNA]</scope>
    <source>
        <strain evidence="1 2">NPDC052768</strain>
    </source>
</reference>
<dbReference type="Proteomes" id="UP001552527">
    <property type="component" value="Unassembled WGS sequence"/>
</dbReference>
<evidence type="ECO:0000313" key="1">
    <source>
        <dbReference type="EMBL" id="MEV5249597.1"/>
    </source>
</evidence>
<dbReference type="GO" id="GO:0003677">
    <property type="term" value="F:DNA binding"/>
    <property type="evidence" value="ECO:0007669"/>
    <property type="project" value="UniProtKB-KW"/>
</dbReference>
<evidence type="ECO:0000313" key="2">
    <source>
        <dbReference type="Proteomes" id="UP001552527"/>
    </source>
</evidence>
<accession>A0ABV3JN35</accession>
<organism evidence="1 2">
    <name type="scientific">Streptomyces werraensis</name>
    <dbReference type="NCBI Taxonomy" id="68284"/>
    <lineage>
        <taxon>Bacteria</taxon>
        <taxon>Bacillati</taxon>
        <taxon>Actinomycetota</taxon>
        <taxon>Actinomycetes</taxon>
        <taxon>Kitasatosporales</taxon>
        <taxon>Streptomycetaceae</taxon>
        <taxon>Streptomyces</taxon>
    </lineage>
</organism>
<keyword evidence="1" id="KW-0238">DNA-binding</keyword>
<keyword evidence="2" id="KW-1185">Reference proteome</keyword>